<dbReference type="PANTHER" id="PTHR42861">
    <property type="entry name" value="CALCIUM-TRANSPORTING ATPASE"/>
    <property type="match status" value="1"/>
</dbReference>
<keyword evidence="5" id="KW-0067">ATP-binding</keyword>
<dbReference type="OrthoDB" id="9814270at2"/>
<dbReference type="Pfam" id="PF13246">
    <property type="entry name" value="Cation_ATPase"/>
    <property type="match status" value="1"/>
</dbReference>
<dbReference type="InterPro" id="IPR018303">
    <property type="entry name" value="ATPase_P-typ_P_site"/>
</dbReference>
<dbReference type="SUPFAM" id="SSF81660">
    <property type="entry name" value="Metal cation-transporting ATPase, ATP-binding domain N"/>
    <property type="match status" value="1"/>
</dbReference>
<evidence type="ECO:0000256" key="1">
    <source>
        <dbReference type="ARBA" id="ARBA00004651"/>
    </source>
</evidence>
<accession>A0A1S1PET9</accession>
<dbReference type="Gene3D" id="3.40.1110.10">
    <property type="entry name" value="Calcium-transporting ATPase, cytoplasmic domain N"/>
    <property type="match status" value="1"/>
</dbReference>
<dbReference type="InterPro" id="IPR023214">
    <property type="entry name" value="HAD_sf"/>
</dbReference>
<evidence type="ECO:0000259" key="12">
    <source>
        <dbReference type="SMART" id="SM00831"/>
    </source>
</evidence>
<dbReference type="InterPro" id="IPR004014">
    <property type="entry name" value="ATPase_P-typ_cation-transptr_N"/>
</dbReference>
<proteinExistence type="predicted"/>
<dbReference type="InterPro" id="IPR059000">
    <property type="entry name" value="ATPase_P-type_domA"/>
</dbReference>
<dbReference type="SMART" id="SM00831">
    <property type="entry name" value="Cation_ATPase_N"/>
    <property type="match status" value="1"/>
</dbReference>
<evidence type="ECO:0000256" key="4">
    <source>
        <dbReference type="ARBA" id="ARBA00022741"/>
    </source>
</evidence>
<evidence type="ECO:0000256" key="6">
    <source>
        <dbReference type="ARBA" id="ARBA00022842"/>
    </source>
</evidence>
<feature type="domain" description="Cation-transporting P-type ATPase N-terminal" evidence="12">
    <location>
        <begin position="31"/>
        <end position="104"/>
    </location>
</feature>
<keyword evidence="9 11" id="KW-0472">Membrane</keyword>
<dbReference type="InterPro" id="IPR023298">
    <property type="entry name" value="ATPase_P-typ_TM_dom_sf"/>
</dbReference>
<dbReference type="EMBL" id="MAXA01000270">
    <property type="protein sequence ID" value="OHV20170.1"/>
    <property type="molecule type" value="Genomic_DNA"/>
</dbReference>
<dbReference type="GO" id="GO:0016887">
    <property type="term" value="F:ATP hydrolysis activity"/>
    <property type="evidence" value="ECO:0007669"/>
    <property type="project" value="InterPro"/>
</dbReference>
<comment type="subcellular location">
    <subcellularLocation>
        <location evidence="1">Cell membrane</location>
        <topology evidence="1">Multi-pass membrane protein</topology>
    </subcellularLocation>
</comment>
<evidence type="ECO:0000256" key="11">
    <source>
        <dbReference type="SAM" id="Phobius"/>
    </source>
</evidence>
<dbReference type="SUPFAM" id="SSF81665">
    <property type="entry name" value="Calcium ATPase, transmembrane domain M"/>
    <property type="match status" value="1"/>
</dbReference>
<feature type="compositionally biased region" description="Basic and acidic residues" evidence="10">
    <location>
        <begin position="24"/>
        <end position="33"/>
    </location>
</feature>
<dbReference type="Gene3D" id="3.40.50.1000">
    <property type="entry name" value="HAD superfamily/HAD-like"/>
    <property type="match status" value="1"/>
</dbReference>
<keyword evidence="6" id="KW-0460">Magnesium</keyword>
<dbReference type="AlphaFoldDB" id="A0A1S1PET9"/>
<evidence type="ECO:0000256" key="2">
    <source>
        <dbReference type="ARBA" id="ARBA00022553"/>
    </source>
</evidence>
<dbReference type="Gene3D" id="1.20.1110.10">
    <property type="entry name" value="Calcium-transporting ATPase, transmembrane domain"/>
    <property type="match status" value="1"/>
</dbReference>
<dbReference type="PRINTS" id="PR00121">
    <property type="entry name" value="NAKATPASE"/>
</dbReference>
<evidence type="ECO:0000256" key="8">
    <source>
        <dbReference type="ARBA" id="ARBA00022989"/>
    </source>
</evidence>
<dbReference type="Gene3D" id="2.70.150.10">
    <property type="entry name" value="Calcium-transporting ATPase, cytoplasmic transduction domain A"/>
    <property type="match status" value="1"/>
</dbReference>
<dbReference type="PRINTS" id="PR00119">
    <property type="entry name" value="CATATPASE"/>
</dbReference>
<dbReference type="Proteomes" id="UP000179769">
    <property type="component" value="Unassembled WGS sequence"/>
</dbReference>
<feature type="region of interest" description="Disordered" evidence="10">
    <location>
        <begin position="1"/>
        <end position="33"/>
    </location>
</feature>
<dbReference type="InterPro" id="IPR008250">
    <property type="entry name" value="ATPase_P-typ_transduc_dom_A_sf"/>
</dbReference>
<dbReference type="Pfam" id="PF00690">
    <property type="entry name" value="Cation_ATPase_N"/>
    <property type="match status" value="1"/>
</dbReference>
<dbReference type="NCBIfam" id="TIGR01494">
    <property type="entry name" value="ATPase_P-type"/>
    <property type="match status" value="2"/>
</dbReference>
<feature type="transmembrane region" description="Helical" evidence="11">
    <location>
        <begin position="272"/>
        <end position="292"/>
    </location>
</feature>
<dbReference type="InterPro" id="IPR023299">
    <property type="entry name" value="ATPase_P-typ_cyto_dom_N"/>
</dbReference>
<dbReference type="InterPro" id="IPR001757">
    <property type="entry name" value="P_typ_ATPase"/>
</dbReference>
<evidence type="ECO:0000256" key="9">
    <source>
        <dbReference type="ARBA" id="ARBA00023136"/>
    </source>
</evidence>
<evidence type="ECO:0000313" key="14">
    <source>
        <dbReference type="Proteomes" id="UP000179769"/>
    </source>
</evidence>
<dbReference type="SUPFAM" id="SSF81653">
    <property type="entry name" value="Calcium ATPase, transduction domain A"/>
    <property type="match status" value="1"/>
</dbReference>
<gene>
    <name evidence="13" type="ORF">BBK14_28445</name>
</gene>
<keyword evidence="4" id="KW-0547">Nucleotide-binding</keyword>
<feature type="transmembrane region" description="Helical" evidence="11">
    <location>
        <begin position="298"/>
        <end position="323"/>
    </location>
</feature>
<dbReference type="FunFam" id="2.70.150.10:FF:000160">
    <property type="entry name" value="Sarcoplasmic/endoplasmic reticulum calcium ATPase 1"/>
    <property type="match status" value="1"/>
</dbReference>
<reference evidence="14" key="1">
    <citation type="submission" date="2016-07" db="EMBL/GenBank/DDBJ databases">
        <title>Frankia sp. NRRL B-16219 Genome sequencing.</title>
        <authorList>
            <person name="Ghodhbane-Gtari F."/>
            <person name="Swanson E."/>
            <person name="Gueddou A."/>
            <person name="Louati M."/>
            <person name="Nouioui I."/>
            <person name="Hezbri K."/>
            <person name="Abebe-Akele F."/>
            <person name="Simpson S."/>
            <person name="Morris K."/>
            <person name="Thomas K."/>
            <person name="Gtari M."/>
            <person name="Tisa L.S."/>
        </authorList>
    </citation>
    <scope>NUCLEOTIDE SEQUENCE [LARGE SCALE GENOMIC DNA]</scope>
    <source>
        <strain evidence="14">NRRL B-16219</strain>
    </source>
</reference>
<keyword evidence="14" id="KW-1185">Reference proteome</keyword>
<sequence>MAAHLYRTRRPPIRLPPRPAGRTDGPRPQEPWHARSAGEALDTLSAGREGLTAIDVRQRLLRYGPNELDRQQGPSWPAVLVRQFRSPLIYGLGVSAAVALALGEIADGAVVLVVVLLNAAVGFVQEYRAGTAIQALAQLLSEPTTTRRDGDWTQVPAEQLVPGDMVEVAPGDRVMADLRVLDGQGLRADESALTGESVPVDKTSHPVPVDAELADRSSVLHAGTLVSAGGGQGLVVETGNRTELGRISRLLNSADDTRTPLTRSIARLGTNITRVLGVVALILFGIALARGYPAVDATLAAVTFAVGAIPEGLPAIVTIALAVGVRRMARRNAIVRELPAVETLGSTSVVCTDKTGTLTCNEMTVRRAWSPAGEAEFDGVGYAADGRVRQDGCSVPVLGASLLRLLEAAVLANEGRLVGQGADRQVLGDPTDGALLVAAERAGLVPAETIRTWPRRGLLPFDSGRQYMASAHDSATGPVVYLKGAPEVVGLQNPDLACELAFCG</sequence>
<evidence type="ECO:0000256" key="10">
    <source>
        <dbReference type="SAM" id="MobiDB-lite"/>
    </source>
</evidence>
<evidence type="ECO:0000313" key="13">
    <source>
        <dbReference type="EMBL" id="OHV20170.1"/>
    </source>
</evidence>
<dbReference type="GO" id="GO:0005524">
    <property type="term" value="F:ATP binding"/>
    <property type="evidence" value="ECO:0007669"/>
    <property type="project" value="UniProtKB-KW"/>
</dbReference>
<keyword evidence="7" id="KW-1278">Translocase</keyword>
<keyword evidence="3 11" id="KW-0812">Transmembrane</keyword>
<comment type="caution">
    <text evidence="13">The sequence shown here is derived from an EMBL/GenBank/DDBJ whole genome shotgun (WGS) entry which is preliminary data.</text>
</comment>
<dbReference type="Pfam" id="PF00122">
    <property type="entry name" value="E1-E2_ATPase"/>
    <property type="match status" value="1"/>
</dbReference>
<name>A0A1S1PET9_9ACTN</name>
<feature type="compositionally biased region" description="Basic residues" evidence="10">
    <location>
        <begin position="1"/>
        <end position="12"/>
    </location>
</feature>
<keyword evidence="2" id="KW-0597">Phosphoprotein</keyword>
<organism evidence="13 14">
    <name type="scientific">Parafrankia soli</name>
    <dbReference type="NCBI Taxonomy" id="2599596"/>
    <lineage>
        <taxon>Bacteria</taxon>
        <taxon>Bacillati</taxon>
        <taxon>Actinomycetota</taxon>
        <taxon>Actinomycetes</taxon>
        <taxon>Frankiales</taxon>
        <taxon>Frankiaceae</taxon>
        <taxon>Parafrankia</taxon>
    </lineage>
</organism>
<keyword evidence="8 11" id="KW-1133">Transmembrane helix</keyword>
<evidence type="ECO:0000256" key="3">
    <source>
        <dbReference type="ARBA" id="ARBA00022692"/>
    </source>
</evidence>
<protein>
    <recommendedName>
        <fullName evidence="12">Cation-transporting P-type ATPase N-terminal domain-containing protein</fullName>
    </recommendedName>
</protein>
<evidence type="ECO:0000256" key="7">
    <source>
        <dbReference type="ARBA" id="ARBA00022967"/>
    </source>
</evidence>
<evidence type="ECO:0000256" key="5">
    <source>
        <dbReference type="ARBA" id="ARBA00022840"/>
    </source>
</evidence>
<dbReference type="RefSeq" id="WP_083391405.1">
    <property type="nucleotide sequence ID" value="NZ_MAXA01000270.1"/>
</dbReference>
<dbReference type="PROSITE" id="PS00154">
    <property type="entry name" value="ATPASE_E1_E2"/>
    <property type="match status" value="1"/>
</dbReference>
<dbReference type="GO" id="GO:0005886">
    <property type="term" value="C:plasma membrane"/>
    <property type="evidence" value="ECO:0007669"/>
    <property type="project" value="UniProtKB-SubCell"/>
</dbReference>